<protein>
    <submittedName>
        <fullName evidence="2">Uncharacterized protein</fullName>
    </submittedName>
</protein>
<accession>A0AA86JIR2</accession>
<gene>
    <name evidence="2" type="ORF">CNEO_44460</name>
</gene>
<organism evidence="2 3">
    <name type="scientific">Clostridium neonatale</name>
    <dbReference type="NCBI Taxonomy" id="137838"/>
    <lineage>
        <taxon>Bacteria</taxon>
        <taxon>Bacillati</taxon>
        <taxon>Bacillota</taxon>
        <taxon>Clostridia</taxon>
        <taxon>Eubacteriales</taxon>
        <taxon>Clostridiaceae</taxon>
        <taxon>Clostridium</taxon>
    </lineage>
</organism>
<proteinExistence type="predicted"/>
<dbReference type="RefSeq" id="WP_210886944.1">
    <property type="nucleotide sequence ID" value="NZ_CAKJVE010000004.1"/>
</dbReference>
<dbReference type="InterPro" id="IPR032466">
    <property type="entry name" value="Metal_Hydrolase"/>
</dbReference>
<dbReference type="InterPro" id="IPR006680">
    <property type="entry name" value="Amidohydro-rel"/>
</dbReference>
<dbReference type="SUPFAM" id="SSF51556">
    <property type="entry name" value="Metallo-dependent hydrolases"/>
    <property type="match status" value="1"/>
</dbReference>
<dbReference type="GO" id="GO:0016831">
    <property type="term" value="F:carboxy-lyase activity"/>
    <property type="evidence" value="ECO:0007669"/>
    <property type="project" value="InterPro"/>
</dbReference>
<dbReference type="Proteomes" id="UP000789738">
    <property type="component" value="Unassembled WGS sequence"/>
</dbReference>
<comment type="caution">
    <text evidence="2">The sequence shown here is derived from an EMBL/GenBank/DDBJ whole genome shotgun (WGS) entry which is preliminary data.</text>
</comment>
<evidence type="ECO:0000313" key="3">
    <source>
        <dbReference type="Proteomes" id="UP000789738"/>
    </source>
</evidence>
<dbReference type="GO" id="GO:0019748">
    <property type="term" value="P:secondary metabolic process"/>
    <property type="evidence" value="ECO:0007669"/>
    <property type="project" value="TreeGrafter"/>
</dbReference>
<evidence type="ECO:0000313" key="2">
    <source>
        <dbReference type="EMBL" id="CAG9709886.1"/>
    </source>
</evidence>
<dbReference type="Pfam" id="PF04909">
    <property type="entry name" value="Amidohydro_2"/>
    <property type="match status" value="1"/>
</dbReference>
<keyword evidence="1" id="KW-0456">Lyase</keyword>
<dbReference type="PANTHER" id="PTHR21240">
    <property type="entry name" value="2-AMINO-3-CARBOXYLMUCONATE-6-SEMIALDEHYDE DECARBOXYLASE"/>
    <property type="match status" value="1"/>
</dbReference>
<evidence type="ECO:0000256" key="1">
    <source>
        <dbReference type="ARBA" id="ARBA00023239"/>
    </source>
</evidence>
<dbReference type="Gene3D" id="3.20.20.140">
    <property type="entry name" value="Metal-dependent hydrolases"/>
    <property type="match status" value="1"/>
</dbReference>
<sequence>MIIDANMYWFPEEIFEDEKEASRFLSEIPRQYGIDGYMKINEETGLKQIVIEKPAGSQGLNYVQHEYLLEKQLEDMNAAGVEKAILKIPGCHEWMSIDTCRTFNTGMAEYAKRSNGKLIPLAVLPPYGTKECFKELERCREELGIKGIQLCAHYGNHYLDSEIFADFFEKLNEEETTVYIHHTPVPVHYEDIYEYNNLRRFYGRCTDQTIAIGRELFSGFFEKYSNLKFVHSMLGGGFFGIANMLFPHKAKNEEEVSRFDTNSASVEEIFKKHIFFEMSHAQPWGKEQLQCAVSVLGADHIIFGTSYPVRKEWLTEGPEFINNLDISDDDKEKILYKNAERIYHI</sequence>
<dbReference type="GO" id="GO:0005737">
    <property type="term" value="C:cytoplasm"/>
    <property type="evidence" value="ECO:0007669"/>
    <property type="project" value="TreeGrafter"/>
</dbReference>
<reference evidence="2" key="1">
    <citation type="submission" date="2021-10" db="EMBL/GenBank/DDBJ databases">
        <authorList>
            <person name="Mesa V."/>
        </authorList>
    </citation>
    <scope>NUCLEOTIDE SEQUENCE</scope>
    <source>
        <strain evidence="2">CC3_PB</strain>
    </source>
</reference>
<dbReference type="InterPro" id="IPR032465">
    <property type="entry name" value="ACMSD"/>
</dbReference>
<dbReference type="PANTHER" id="PTHR21240:SF28">
    <property type="entry name" value="ISO-OROTATE DECARBOXYLASE (EUROFUNG)"/>
    <property type="match status" value="1"/>
</dbReference>
<dbReference type="GO" id="GO:0016787">
    <property type="term" value="F:hydrolase activity"/>
    <property type="evidence" value="ECO:0007669"/>
    <property type="project" value="InterPro"/>
</dbReference>
<dbReference type="AlphaFoldDB" id="A0AA86JIR2"/>
<name>A0AA86JIR2_9CLOT</name>
<dbReference type="EMBL" id="CAKJVE010000004">
    <property type="protein sequence ID" value="CAG9709886.1"/>
    <property type="molecule type" value="Genomic_DNA"/>
</dbReference>